<feature type="chain" id="PRO_5004060265" description="Tail specific protease domain-containing protein" evidence="1">
    <location>
        <begin position="24"/>
        <end position="630"/>
    </location>
</feature>
<evidence type="ECO:0000313" key="3">
    <source>
        <dbReference type="EMBL" id="AGH96511.1"/>
    </source>
</evidence>
<dbReference type="STRING" id="1184267.A11Q_2295"/>
<dbReference type="GO" id="GO:0008236">
    <property type="term" value="F:serine-type peptidase activity"/>
    <property type="evidence" value="ECO:0007669"/>
    <property type="project" value="InterPro"/>
</dbReference>
<dbReference type="GO" id="GO:0004175">
    <property type="term" value="F:endopeptidase activity"/>
    <property type="evidence" value="ECO:0007669"/>
    <property type="project" value="TreeGrafter"/>
</dbReference>
<dbReference type="Proteomes" id="UP000012040">
    <property type="component" value="Chromosome"/>
</dbReference>
<gene>
    <name evidence="3" type="ORF">A11Q_2295</name>
</gene>
<protein>
    <recommendedName>
        <fullName evidence="2">Tail specific protease domain-containing protein</fullName>
    </recommendedName>
</protein>
<dbReference type="GO" id="GO:0006508">
    <property type="term" value="P:proteolysis"/>
    <property type="evidence" value="ECO:0007669"/>
    <property type="project" value="InterPro"/>
</dbReference>
<dbReference type="PANTHER" id="PTHR32060">
    <property type="entry name" value="TAIL-SPECIFIC PROTEASE"/>
    <property type="match status" value="1"/>
</dbReference>
<organism evidence="3 4">
    <name type="scientific">Pseudobdellovibrio exovorus JSS</name>
    <dbReference type="NCBI Taxonomy" id="1184267"/>
    <lineage>
        <taxon>Bacteria</taxon>
        <taxon>Pseudomonadati</taxon>
        <taxon>Bdellovibrionota</taxon>
        <taxon>Bdellovibrionia</taxon>
        <taxon>Bdellovibrionales</taxon>
        <taxon>Pseudobdellovibrionaceae</taxon>
        <taxon>Pseudobdellovibrio</taxon>
    </lineage>
</organism>
<dbReference type="HOGENOM" id="CLU_433923_0_0_7"/>
<keyword evidence="1" id="KW-0732">Signal</keyword>
<dbReference type="Pfam" id="PF03572">
    <property type="entry name" value="Peptidase_S41"/>
    <property type="match status" value="1"/>
</dbReference>
<dbReference type="eggNOG" id="COG0793">
    <property type="taxonomic scope" value="Bacteria"/>
</dbReference>
<sequence>MMKKITSILLSLPLLYSCSPSNSSLPDGYLATNVKMFNPEDPASEAATLTASPEELQTFLENQKLPRARVVEAFRSMRSSLKNSYVGYDIKKSLINKSGDEIFNQCIANVNRAPSRISSIEYYDLVLKCMALFQDSHISIGRAIEMNSVTTAIHSSQLIDGKLYILRTRPELIKKIEEVKKLSEGDLGNKIKAGYEIVSIDGQSPLEALNALKPFISASSHDAFIRRAVVSLFTRNFSYPTKKELFLTVKDSTGSVHELTLPWVQVLSSASSGSLESRHYFNNTDILSTLKLADDTGKLIKAKGVDLSANLFSKLSNKQVYLNSEDDEVLTTGIASLDHKNYCYIQLRSFSLSKVGDVPHRITQKNGTAVVHANLMDVLRSHLQSCEAFAAPLIFDLRSNGGGLSSLSINVYRMFEAADAKPTVFFAGAYLANAGGTGLATNLITDVDSKDAYLESIVQMQLLNKATAEKSKITDWLIKRPKSDNAYKGIFSQPVYALSSASCVSACEGLINRFKKSGRAKIIGSATNGTGFGFIRWDLVGSRFRDPLNLVEIDLPNYAFQSFTVDDDSNFRRDDFDIISTKAFEAKDVMENNPVPADIVLNYTTKDISEDTPFSDYLQRLTEIIQADQK</sequence>
<dbReference type="SUPFAM" id="SSF52096">
    <property type="entry name" value="ClpP/crotonase"/>
    <property type="match status" value="1"/>
</dbReference>
<dbReference type="AlphaFoldDB" id="M4VER0"/>
<dbReference type="InterPro" id="IPR005151">
    <property type="entry name" value="Tail-specific_protease"/>
</dbReference>
<dbReference type="EMBL" id="CP003537">
    <property type="protein sequence ID" value="AGH96511.1"/>
    <property type="molecule type" value="Genomic_DNA"/>
</dbReference>
<dbReference type="Gene3D" id="3.90.226.10">
    <property type="entry name" value="2-enoyl-CoA Hydratase, Chain A, domain 1"/>
    <property type="match status" value="1"/>
</dbReference>
<evidence type="ECO:0000313" key="4">
    <source>
        <dbReference type="Proteomes" id="UP000012040"/>
    </source>
</evidence>
<dbReference type="OrthoDB" id="5287531at2"/>
<feature type="domain" description="Tail specific protease" evidence="2">
    <location>
        <begin position="342"/>
        <end position="531"/>
    </location>
</feature>
<dbReference type="InterPro" id="IPR029045">
    <property type="entry name" value="ClpP/crotonase-like_dom_sf"/>
</dbReference>
<feature type="signal peptide" evidence="1">
    <location>
        <begin position="1"/>
        <end position="23"/>
    </location>
</feature>
<name>M4VER0_9BACT</name>
<dbReference type="PROSITE" id="PS51257">
    <property type="entry name" value="PROKAR_LIPOPROTEIN"/>
    <property type="match status" value="1"/>
</dbReference>
<dbReference type="RefSeq" id="WP_015471001.1">
    <property type="nucleotide sequence ID" value="NC_020813.1"/>
</dbReference>
<accession>M4VER0</accession>
<dbReference type="PATRIC" id="fig|1184267.3.peg.2326"/>
<reference evidence="3 4" key="1">
    <citation type="journal article" date="2013" name="ISME J.">
        <title>By their genes ye shall know them: genomic signatures of predatory bacteria.</title>
        <authorList>
            <person name="Pasternak Z."/>
            <person name="Pietrokovski S."/>
            <person name="Rotem O."/>
            <person name="Gophna U."/>
            <person name="Lurie-Weinberger M.N."/>
            <person name="Jurkevitch E."/>
        </authorList>
    </citation>
    <scope>NUCLEOTIDE SEQUENCE [LARGE SCALE GENOMIC DNA]</scope>
    <source>
        <strain evidence="3 4">JSS</strain>
    </source>
</reference>
<evidence type="ECO:0000259" key="2">
    <source>
        <dbReference type="Pfam" id="PF03572"/>
    </source>
</evidence>
<proteinExistence type="predicted"/>
<dbReference type="KEGG" id="bex:A11Q_2295"/>
<keyword evidence="4" id="KW-1185">Reference proteome</keyword>
<dbReference type="PANTHER" id="PTHR32060:SF22">
    <property type="entry name" value="CARBOXYL-TERMINAL-PROCESSING PEPTIDASE 3, CHLOROPLASTIC"/>
    <property type="match status" value="1"/>
</dbReference>
<evidence type="ECO:0000256" key="1">
    <source>
        <dbReference type="SAM" id="SignalP"/>
    </source>
</evidence>